<evidence type="ECO:0000256" key="6">
    <source>
        <dbReference type="NCBIfam" id="TIGR01928"/>
    </source>
</evidence>
<organism evidence="8 9">
    <name type="scientific">Sulfobacillus thermosulfidooxidans (strain DSM 9293 / VKM B-1269 / AT-1)</name>
    <dbReference type="NCBI Taxonomy" id="929705"/>
    <lineage>
        <taxon>Bacteria</taxon>
        <taxon>Bacillati</taxon>
        <taxon>Bacillota</taxon>
        <taxon>Clostridia</taxon>
        <taxon>Eubacteriales</taxon>
        <taxon>Clostridiales Family XVII. Incertae Sedis</taxon>
        <taxon>Sulfobacillus</taxon>
    </lineage>
</organism>
<comment type="cofactor">
    <cofactor evidence="1">
        <name>a divalent metal cation</name>
        <dbReference type="ChEBI" id="CHEBI:60240"/>
    </cofactor>
</comment>
<keyword evidence="4" id="KW-0456">Lyase</keyword>
<dbReference type="Pfam" id="PF02746">
    <property type="entry name" value="MR_MLE_N"/>
    <property type="match status" value="1"/>
</dbReference>
<dbReference type="GO" id="GO:0016854">
    <property type="term" value="F:racemase and epimerase activity"/>
    <property type="evidence" value="ECO:0007669"/>
    <property type="project" value="UniProtKB-ARBA"/>
</dbReference>
<dbReference type="EMBL" id="FWWY01000001">
    <property type="protein sequence ID" value="SMC02722.1"/>
    <property type="molecule type" value="Genomic_DNA"/>
</dbReference>
<dbReference type="PANTHER" id="PTHR48073">
    <property type="entry name" value="O-SUCCINYLBENZOATE SYNTHASE-RELATED"/>
    <property type="match status" value="1"/>
</dbReference>
<proteinExistence type="predicted"/>
<dbReference type="InterPro" id="IPR010197">
    <property type="entry name" value="OSBS/NAAAR"/>
</dbReference>
<dbReference type="UniPathway" id="UPA01057">
    <property type="reaction ID" value="UER00165"/>
</dbReference>
<dbReference type="PANTHER" id="PTHR48073:SF5">
    <property type="entry name" value="O-SUCCINYLBENZOATE SYNTHASE"/>
    <property type="match status" value="1"/>
</dbReference>
<dbReference type="SUPFAM" id="SSF54826">
    <property type="entry name" value="Enolase N-terminal domain-like"/>
    <property type="match status" value="1"/>
</dbReference>
<dbReference type="Pfam" id="PF13378">
    <property type="entry name" value="MR_MLE_C"/>
    <property type="match status" value="1"/>
</dbReference>
<protein>
    <recommendedName>
        <fullName evidence="5 6">o-succinylbenzoate synthase</fullName>
        <ecNumber evidence="5 6">4.2.1.113</ecNumber>
    </recommendedName>
</protein>
<evidence type="ECO:0000256" key="1">
    <source>
        <dbReference type="ARBA" id="ARBA00001968"/>
    </source>
</evidence>
<dbReference type="InterPro" id="IPR013341">
    <property type="entry name" value="Mandelate_racemase_N_dom"/>
</dbReference>
<dbReference type="SFLD" id="SFLDS00001">
    <property type="entry name" value="Enolase"/>
    <property type="match status" value="1"/>
</dbReference>
<reference evidence="9" key="1">
    <citation type="submission" date="2017-04" db="EMBL/GenBank/DDBJ databases">
        <authorList>
            <person name="Varghese N."/>
            <person name="Submissions S."/>
        </authorList>
    </citation>
    <scope>NUCLEOTIDE SEQUENCE [LARGE SCALE GENOMIC DNA]</scope>
    <source>
        <strain evidence="9">DSM 9293</strain>
    </source>
</reference>
<dbReference type="CDD" id="cd03317">
    <property type="entry name" value="NAAAR"/>
    <property type="match status" value="1"/>
</dbReference>
<evidence type="ECO:0000256" key="2">
    <source>
        <dbReference type="ARBA" id="ARBA00022723"/>
    </source>
</evidence>
<keyword evidence="3" id="KW-0460">Magnesium</keyword>
<name>A0A1W1W947_SULTA</name>
<dbReference type="AlphaFoldDB" id="A0A1W1W947"/>
<dbReference type="SFLD" id="SFLDG00180">
    <property type="entry name" value="muconate_cycloisomerase"/>
    <property type="match status" value="1"/>
</dbReference>
<keyword evidence="2" id="KW-0479">Metal-binding</keyword>
<dbReference type="InterPro" id="IPR036849">
    <property type="entry name" value="Enolase-like_C_sf"/>
</dbReference>
<keyword evidence="9" id="KW-1185">Reference proteome</keyword>
<dbReference type="InterPro" id="IPR029017">
    <property type="entry name" value="Enolase-like_N"/>
</dbReference>
<dbReference type="UniPathway" id="UPA00079"/>
<dbReference type="GO" id="GO:0043748">
    <property type="term" value="F:O-succinylbenzoate synthase activity"/>
    <property type="evidence" value="ECO:0007669"/>
    <property type="project" value="UniProtKB-EC"/>
</dbReference>
<gene>
    <name evidence="8" type="ORF">SAMN00768000_0731</name>
</gene>
<dbReference type="EC" id="4.2.1.113" evidence="5 6"/>
<dbReference type="Gene3D" id="3.30.390.10">
    <property type="entry name" value="Enolase-like, N-terminal domain"/>
    <property type="match status" value="1"/>
</dbReference>
<evidence type="ECO:0000256" key="4">
    <source>
        <dbReference type="ARBA" id="ARBA00023239"/>
    </source>
</evidence>
<feature type="domain" description="Mandelate racemase/muconate lactonizing enzyme C-terminal" evidence="7">
    <location>
        <begin position="142"/>
        <end position="235"/>
    </location>
</feature>
<dbReference type="InterPro" id="IPR013342">
    <property type="entry name" value="Mandelate_racemase_C"/>
</dbReference>
<evidence type="ECO:0000313" key="9">
    <source>
        <dbReference type="Proteomes" id="UP000192660"/>
    </source>
</evidence>
<evidence type="ECO:0000256" key="3">
    <source>
        <dbReference type="ARBA" id="ARBA00022842"/>
    </source>
</evidence>
<dbReference type="InterPro" id="IPR029065">
    <property type="entry name" value="Enolase_C-like"/>
</dbReference>
<dbReference type="SMART" id="SM00922">
    <property type="entry name" value="MR_MLE"/>
    <property type="match status" value="1"/>
</dbReference>
<accession>A0A1W1W947</accession>
<dbReference type="SFLD" id="SFLDF00009">
    <property type="entry name" value="o-succinylbenzoate_synthase"/>
    <property type="match status" value="1"/>
</dbReference>
<dbReference type="OrthoDB" id="9774531at2"/>
<dbReference type="GO" id="GO:0009234">
    <property type="term" value="P:menaquinone biosynthetic process"/>
    <property type="evidence" value="ECO:0007669"/>
    <property type="project" value="UniProtKB-UniRule"/>
</dbReference>
<evidence type="ECO:0000256" key="5">
    <source>
        <dbReference type="ARBA" id="ARBA00029491"/>
    </source>
</evidence>
<dbReference type="Gene3D" id="3.20.20.120">
    <property type="entry name" value="Enolase-like C-terminal domain"/>
    <property type="match status" value="1"/>
</dbReference>
<dbReference type="SUPFAM" id="SSF51604">
    <property type="entry name" value="Enolase C-terminal domain-like"/>
    <property type="match status" value="1"/>
</dbReference>
<dbReference type="NCBIfam" id="TIGR01928">
    <property type="entry name" value="menC_lowGC_arch"/>
    <property type="match status" value="1"/>
</dbReference>
<dbReference type="GO" id="GO:0046872">
    <property type="term" value="F:metal ion binding"/>
    <property type="evidence" value="ECO:0007669"/>
    <property type="project" value="UniProtKB-KW"/>
</dbReference>
<dbReference type="Proteomes" id="UP000192660">
    <property type="component" value="Unassembled WGS sequence"/>
</dbReference>
<evidence type="ECO:0000259" key="7">
    <source>
        <dbReference type="SMART" id="SM00922"/>
    </source>
</evidence>
<dbReference type="STRING" id="28034.BFX07_05250"/>
<sequence length="397" mass="44667">MRLEEIQLQFISLPLKTPFATSFGREDTKRAWIITVRGEGIEGYAESVASDLPLYSEETHASVYYAIRDAIIPHLQGNITDPQEISLRLQSIRGNRMAKAAVEMAIWDWFAKSERQPLYRLLGGRDVDRIPVGVSIGIQDSPEQLGAVAESYWKQGYRRLKIKIRPGWDVIPLRLLRARLGDEVPIMADANSAYRLADRDHFKEFEDLHLMMIEQPLAYDDIVDHATLAKTLSTPICLDESIHSVDDARKAWELGALGIINLKVGRVGGYAPSLAIEAFARQHHIPLWCGGMLETGIGRAHNLHLTTLAGFTLPGDTSASDRYFWQDIITEPFALNADGTLTVPTGPGIGVDLDPKRMQEVCTYEETWKIPLGQDDHLNPHLKINRERRFPELDLGR</sequence>
<dbReference type="RefSeq" id="WP_084660868.1">
    <property type="nucleotide sequence ID" value="NZ_FWWY01000001.1"/>
</dbReference>
<evidence type="ECO:0000313" key="8">
    <source>
        <dbReference type="EMBL" id="SMC02722.1"/>
    </source>
</evidence>